<reference evidence="1" key="2">
    <citation type="submission" date="2020-09" db="EMBL/GenBank/DDBJ databases">
        <authorList>
            <person name="Sun Q."/>
            <person name="Ohkuma M."/>
        </authorList>
    </citation>
    <scope>NUCLEOTIDE SEQUENCE</scope>
    <source>
        <strain evidence="1">JCM 3090</strain>
    </source>
</reference>
<dbReference type="Proteomes" id="UP000649739">
    <property type="component" value="Unassembled WGS sequence"/>
</dbReference>
<proteinExistence type="predicted"/>
<dbReference type="EMBL" id="BMQB01000001">
    <property type="protein sequence ID" value="GGJ74857.1"/>
    <property type="molecule type" value="Genomic_DNA"/>
</dbReference>
<evidence type="ECO:0000313" key="1">
    <source>
        <dbReference type="EMBL" id="GGJ74857.1"/>
    </source>
</evidence>
<name>A0A8J3AYE0_9ACTN</name>
<dbReference type="AlphaFoldDB" id="A0A8J3AYE0"/>
<sequence>MQAAAHLLRGAEVDLQFVGKDPGSAENNSPTVYRCAERQSWVMQGFKIDADTRAMLDIPDHEDAVEVPYRMLPFITLEG</sequence>
<keyword evidence="2" id="KW-1185">Reference proteome</keyword>
<organism evidence="1 2">
    <name type="scientific">Pilimelia anulata</name>
    <dbReference type="NCBI Taxonomy" id="53371"/>
    <lineage>
        <taxon>Bacteria</taxon>
        <taxon>Bacillati</taxon>
        <taxon>Actinomycetota</taxon>
        <taxon>Actinomycetes</taxon>
        <taxon>Micromonosporales</taxon>
        <taxon>Micromonosporaceae</taxon>
        <taxon>Pilimelia</taxon>
    </lineage>
</organism>
<comment type="caution">
    <text evidence="1">The sequence shown here is derived from an EMBL/GenBank/DDBJ whole genome shotgun (WGS) entry which is preliminary data.</text>
</comment>
<gene>
    <name evidence="1" type="ORF">GCM10010123_01030</name>
</gene>
<reference evidence="1" key="1">
    <citation type="journal article" date="2014" name="Int. J. Syst. Evol. Microbiol.">
        <title>Complete genome sequence of Corynebacterium casei LMG S-19264T (=DSM 44701T), isolated from a smear-ripened cheese.</title>
        <authorList>
            <consortium name="US DOE Joint Genome Institute (JGI-PGF)"/>
            <person name="Walter F."/>
            <person name="Albersmeier A."/>
            <person name="Kalinowski J."/>
            <person name="Ruckert C."/>
        </authorList>
    </citation>
    <scope>NUCLEOTIDE SEQUENCE</scope>
    <source>
        <strain evidence="1">JCM 3090</strain>
    </source>
</reference>
<protein>
    <submittedName>
        <fullName evidence="1">Uncharacterized protein</fullName>
    </submittedName>
</protein>
<evidence type="ECO:0000313" key="2">
    <source>
        <dbReference type="Proteomes" id="UP000649739"/>
    </source>
</evidence>
<accession>A0A8J3AYE0</accession>